<sequence>MSGGQGSLPVISTIPDPETFYTPSVSVDGWSTDGFEFLQDDSEYVDEDGNLVEVASEYSSSVSPSIYDHEFKHGRRYHSYKSGRYPVPNDQYQQQLEELKHHIAFELMGGLLFSSEIDTRPRKILDIGTGAVADRYPGASIIGTDLSPIQPTWAPPNLEMFVDDCEDDEWLDGSGFDLVHLRDVDGFLRNPGAVIAQAYKSGGWIEFQDCIPIPYCDDDSMKDDDPLKRFSELVKEGMHKLGCTLHGSPRSKESLEEAGFTNVQLTVKKVPIGAWPQDEKLRCVGLLMSSYVSGCLGGYAAKPFEALKISPAEREALIRQVTTSLEDRRIHRYARYSICYGQKESRAMDLRE</sequence>
<dbReference type="Proteomes" id="UP000749293">
    <property type="component" value="Unassembled WGS sequence"/>
</dbReference>
<dbReference type="AlphaFoldDB" id="A0A9P5D2L4"/>
<accession>A0A9P5D2L4</accession>
<protein>
    <recommendedName>
        <fullName evidence="4">Methyltransferase</fullName>
    </recommendedName>
</protein>
<dbReference type="Pfam" id="PF13489">
    <property type="entry name" value="Methyltransf_23"/>
    <property type="match status" value="1"/>
</dbReference>
<evidence type="ECO:0008006" key="4">
    <source>
        <dbReference type="Google" id="ProtNLM"/>
    </source>
</evidence>
<proteinExistence type="inferred from homology"/>
<dbReference type="InterPro" id="IPR029063">
    <property type="entry name" value="SAM-dependent_MTases_sf"/>
</dbReference>
<evidence type="ECO:0000313" key="2">
    <source>
        <dbReference type="EMBL" id="KAF4125208.1"/>
    </source>
</evidence>
<dbReference type="RefSeq" id="XP_035323860.1">
    <property type="nucleotide sequence ID" value="XM_035466023.1"/>
</dbReference>
<comment type="similarity">
    <text evidence="1">Belongs to the methyltransferase superfamily. LaeA methyltransferase family.</text>
</comment>
<reference evidence="2" key="1">
    <citation type="submission" date="2020-03" db="EMBL/GenBank/DDBJ databases">
        <title>Site-based positive gene gene selection in Geosmithia morbida across the United States reveals a broad range of putative effectors and factors for local host and environmental adapation.</title>
        <authorList>
            <person name="Onufrak A."/>
            <person name="Murdoch R.W."/>
            <person name="Gazis R."/>
            <person name="Huff M."/>
            <person name="Staton M."/>
            <person name="Klingeman W."/>
            <person name="Hadziabdic D."/>
        </authorList>
    </citation>
    <scope>NUCLEOTIDE SEQUENCE</scope>
    <source>
        <strain evidence="2">1262</strain>
    </source>
</reference>
<evidence type="ECO:0000313" key="3">
    <source>
        <dbReference type="Proteomes" id="UP000749293"/>
    </source>
</evidence>
<gene>
    <name evidence="2" type="ORF">GMORB2_4047</name>
</gene>
<dbReference type="CDD" id="cd02440">
    <property type="entry name" value="AdoMet_MTases"/>
    <property type="match status" value="1"/>
</dbReference>
<keyword evidence="3" id="KW-1185">Reference proteome</keyword>
<dbReference type="EMBL" id="JAANYQ010000003">
    <property type="protein sequence ID" value="KAF4125208.1"/>
    <property type="molecule type" value="Genomic_DNA"/>
</dbReference>
<dbReference type="Gene3D" id="3.40.50.150">
    <property type="entry name" value="Vaccinia Virus protein VP39"/>
    <property type="match status" value="1"/>
</dbReference>
<dbReference type="PANTHER" id="PTHR43591">
    <property type="entry name" value="METHYLTRANSFERASE"/>
    <property type="match status" value="1"/>
</dbReference>
<evidence type="ECO:0000256" key="1">
    <source>
        <dbReference type="ARBA" id="ARBA00038158"/>
    </source>
</evidence>
<name>A0A9P5D2L4_9HYPO</name>
<dbReference type="SUPFAM" id="SSF53335">
    <property type="entry name" value="S-adenosyl-L-methionine-dependent methyltransferases"/>
    <property type="match status" value="1"/>
</dbReference>
<dbReference type="PANTHER" id="PTHR43591:SF10">
    <property type="entry name" value="ABC TRANSMEMBRANE TYPE-1 DOMAIN-CONTAINING PROTEIN-RELATED"/>
    <property type="match status" value="1"/>
</dbReference>
<dbReference type="GeneID" id="55970275"/>
<dbReference type="OrthoDB" id="2013972at2759"/>
<dbReference type="GO" id="GO:0008168">
    <property type="term" value="F:methyltransferase activity"/>
    <property type="evidence" value="ECO:0007669"/>
    <property type="project" value="TreeGrafter"/>
</dbReference>
<organism evidence="2 3">
    <name type="scientific">Geosmithia morbida</name>
    <dbReference type="NCBI Taxonomy" id="1094350"/>
    <lineage>
        <taxon>Eukaryota</taxon>
        <taxon>Fungi</taxon>
        <taxon>Dikarya</taxon>
        <taxon>Ascomycota</taxon>
        <taxon>Pezizomycotina</taxon>
        <taxon>Sordariomycetes</taxon>
        <taxon>Hypocreomycetidae</taxon>
        <taxon>Hypocreales</taxon>
        <taxon>Bionectriaceae</taxon>
        <taxon>Geosmithia</taxon>
    </lineage>
</organism>
<comment type="caution">
    <text evidence="2">The sequence shown here is derived from an EMBL/GenBank/DDBJ whole genome shotgun (WGS) entry which is preliminary data.</text>
</comment>